<dbReference type="FunFam" id="3.90.226.10:FF:000004">
    <property type="entry name" value="Methylcrotonoyl-CoA carboxylase beta chain"/>
    <property type="match status" value="1"/>
</dbReference>
<dbReference type="GO" id="GO:1905202">
    <property type="term" value="C:methylcrotonoyl-CoA carboxylase complex"/>
    <property type="evidence" value="ECO:0007669"/>
    <property type="project" value="TreeGrafter"/>
</dbReference>
<keyword evidence="3" id="KW-0436">Ligase</keyword>
<dbReference type="PANTHER" id="PTHR22855">
    <property type="entry name" value="ACETYL, PROPIONYL, PYRUVATE, AND GLUTACONYL CARBOXYLASE-RELATED"/>
    <property type="match status" value="1"/>
</dbReference>
<dbReference type="InterPro" id="IPR045190">
    <property type="entry name" value="MCCB/AccD1-like"/>
</dbReference>
<dbReference type="FunFam" id="3.90.226.10:FF:000046">
    <property type="entry name" value="Geranyl-CoA carboxylase beta subunit"/>
    <property type="match status" value="1"/>
</dbReference>
<dbReference type="Proteomes" id="UP000535078">
    <property type="component" value="Unassembled WGS sequence"/>
</dbReference>
<dbReference type="AlphaFoldDB" id="A0A7X5XUL5"/>
<dbReference type="GO" id="GO:0004485">
    <property type="term" value="F:methylcrotonoyl-CoA carboxylase activity"/>
    <property type="evidence" value="ECO:0007669"/>
    <property type="project" value="UniProtKB-EC"/>
</dbReference>
<dbReference type="RefSeq" id="WP_167921579.1">
    <property type="nucleotide sequence ID" value="NZ_JAATIT010000003.1"/>
</dbReference>
<sequence>MRRIISRISTASADFAANAAHHRAIAADLAERQRSAREDRPERDRERLARQGKMGLRERLAALLDPGTPFLELSTLAAGRAYGGEVPGAGQLTGIGIVGGREVMVRADDPAVKGGAWYPHSVKKIVRALDIAIENRLPVVHLCDSAGGFLPLQADFFPDRYHAGRIFRNQSILSKLAVPQVAIVMGHCTAGGAYIPALSDYSVIVRGTGAVFLGGPPLVKAATGEVVSVDELGGADMHTSVSGVADYPAASEAHAIALAREVLASLAPRPKTRIDKAAAEPPAYDPEELYGILPRDPRTQFDMREVIARIADGSRFHEYQPAFGTTLVCGFARIWGYKVGILANNGVLFSESALKGTHFIQLCDKDRTPLLFLQNITGFMVGRDYERGGITKDGAKMIMAVSGASVPKFTVNANASYGAGTYGMAGRAFDSRFLFSWPHAQVGVMGAEQAANVLTEVKMRQLAREERTLGEAEAAAIREPILAEYADKASAWHATSELWDDGILDPVATRNALGIAISAALNAPIDDPAHYGVFRM</sequence>
<proteinExistence type="predicted"/>
<dbReference type="InterPro" id="IPR011762">
    <property type="entry name" value="COA_CT_N"/>
</dbReference>
<dbReference type="PROSITE" id="PS50989">
    <property type="entry name" value="COA_CT_CTER"/>
    <property type="match status" value="1"/>
</dbReference>
<dbReference type="EMBL" id="JAATIT010000003">
    <property type="protein sequence ID" value="NJB90097.1"/>
    <property type="molecule type" value="Genomic_DNA"/>
</dbReference>
<dbReference type="GO" id="GO:0006552">
    <property type="term" value="P:L-leucine catabolic process"/>
    <property type="evidence" value="ECO:0007669"/>
    <property type="project" value="TreeGrafter"/>
</dbReference>
<dbReference type="InterPro" id="IPR034733">
    <property type="entry name" value="AcCoA_carboxyl_beta"/>
</dbReference>
<protein>
    <submittedName>
        <fullName evidence="3">3-methylcrotonyl-CoA carboxylase beta subunit</fullName>
        <ecNumber evidence="3">6.4.1.4</ecNumber>
    </submittedName>
</protein>
<comment type="caution">
    <text evidence="3">The sequence shown here is derived from an EMBL/GenBank/DDBJ whole genome shotgun (WGS) entry which is preliminary data.</text>
</comment>
<name>A0A7X5XUL5_9SPHN</name>
<reference evidence="3 4" key="1">
    <citation type="submission" date="2020-03" db="EMBL/GenBank/DDBJ databases">
        <title>Genomic Encyclopedia of Type Strains, Phase IV (KMG-IV): sequencing the most valuable type-strain genomes for metagenomic binning, comparative biology and taxonomic classification.</title>
        <authorList>
            <person name="Goeker M."/>
        </authorList>
    </citation>
    <scope>NUCLEOTIDE SEQUENCE [LARGE SCALE GENOMIC DNA]</scope>
    <source>
        <strain evidence="3 4">DSM 25229</strain>
    </source>
</reference>
<dbReference type="SUPFAM" id="SSF52096">
    <property type="entry name" value="ClpP/crotonase"/>
    <property type="match status" value="2"/>
</dbReference>
<dbReference type="EC" id="6.4.1.4" evidence="3"/>
<dbReference type="InterPro" id="IPR029045">
    <property type="entry name" value="ClpP/crotonase-like_dom_sf"/>
</dbReference>
<evidence type="ECO:0000313" key="4">
    <source>
        <dbReference type="Proteomes" id="UP000535078"/>
    </source>
</evidence>
<feature type="domain" description="CoA carboxyltransferase C-terminal" evidence="2">
    <location>
        <begin position="281"/>
        <end position="527"/>
    </location>
</feature>
<feature type="domain" description="CoA carboxyltransferase N-terminal" evidence="1">
    <location>
        <begin position="22"/>
        <end position="278"/>
    </location>
</feature>
<evidence type="ECO:0000313" key="3">
    <source>
        <dbReference type="EMBL" id="NJB90097.1"/>
    </source>
</evidence>
<gene>
    <name evidence="3" type="ORF">GGR90_002291</name>
</gene>
<dbReference type="Gene3D" id="3.90.226.10">
    <property type="entry name" value="2-enoyl-CoA Hydratase, Chain A, domain 1"/>
    <property type="match status" value="2"/>
</dbReference>
<evidence type="ECO:0000259" key="1">
    <source>
        <dbReference type="PROSITE" id="PS50980"/>
    </source>
</evidence>
<dbReference type="PROSITE" id="PS50980">
    <property type="entry name" value="COA_CT_NTER"/>
    <property type="match status" value="1"/>
</dbReference>
<accession>A0A7X5XUL5</accession>
<dbReference type="PANTHER" id="PTHR22855:SF13">
    <property type="entry name" value="METHYLCROTONOYL-COA CARBOXYLASE BETA CHAIN, MITOCHONDRIAL"/>
    <property type="match status" value="1"/>
</dbReference>
<dbReference type="InterPro" id="IPR011763">
    <property type="entry name" value="COA_CT_C"/>
</dbReference>
<keyword evidence="4" id="KW-1185">Reference proteome</keyword>
<organism evidence="3 4">
    <name type="scientific">Sphingopyxis italica</name>
    <dbReference type="NCBI Taxonomy" id="1129133"/>
    <lineage>
        <taxon>Bacteria</taxon>
        <taxon>Pseudomonadati</taxon>
        <taxon>Pseudomonadota</taxon>
        <taxon>Alphaproteobacteria</taxon>
        <taxon>Sphingomonadales</taxon>
        <taxon>Sphingomonadaceae</taxon>
        <taxon>Sphingopyxis</taxon>
    </lineage>
</organism>
<evidence type="ECO:0000259" key="2">
    <source>
        <dbReference type="PROSITE" id="PS50989"/>
    </source>
</evidence>
<dbReference type="Pfam" id="PF01039">
    <property type="entry name" value="Carboxyl_trans"/>
    <property type="match status" value="1"/>
</dbReference>